<accession>M3C142</accession>
<gene>
    <name evidence="2" type="ORF">SEPMUDRAFT_61970</name>
</gene>
<evidence type="ECO:0000256" key="1">
    <source>
        <dbReference type="SAM" id="MobiDB-lite"/>
    </source>
</evidence>
<name>M3C142_SPHMS</name>
<dbReference type="InterPro" id="IPR046347">
    <property type="entry name" value="bZIP_sf"/>
</dbReference>
<dbReference type="GO" id="GO:0003700">
    <property type="term" value="F:DNA-binding transcription factor activity"/>
    <property type="evidence" value="ECO:0007669"/>
    <property type="project" value="InterPro"/>
</dbReference>
<dbReference type="STRING" id="692275.M3C142"/>
<dbReference type="PANTHER" id="PTHR40618">
    <property type="entry name" value="B-ZIP TRANSCRIPTION FACTOR (EUROFUNG)-RELATED"/>
    <property type="match status" value="1"/>
</dbReference>
<dbReference type="EMBL" id="KB456262">
    <property type="protein sequence ID" value="EMF14011.1"/>
    <property type="molecule type" value="Genomic_DNA"/>
</dbReference>
<feature type="compositionally biased region" description="Polar residues" evidence="1">
    <location>
        <begin position="1"/>
        <end position="14"/>
    </location>
</feature>
<dbReference type="PANTHER" id="PTHR40618:SF1">
    <property type="entry name" value="B-ZIP TRANSCRIPTION FACTOR (EUROFUNG)"/>
    <property type="match status" value="1"/>
</dbReference>
<evidence type="ECO:0008006" key="4">
    <source>
        <dbReference type="Google" id="ProtNLM"/>
    </source>
</evidence>
<dbReference type="GeneID" id="27906719"/>
<evidence type="ECO:0000313" key="2">
    <source>
        <dbReference type="EMBL" id="EMF14011.1"/>
    </source>
</evidence>
<dbReference type="SUPFAM" id="SSF57959">
    <property type="entry name" value="Leucine zipper domain"/>
    <property type="match status" value="1"/>
</dbReference>
<dbReference type="eggNOG" id="ENOG502S6P7">
    <property type="taxonomic scope" value="Eukaryota"/>
</dbReference>
<dbReference type="OMA" id="FMNFFDF"/>
<feature type="region of interest" description="Disordered" evidence="1">
    <location>
        <begin position="1"/>
        <end position="79"/>
    </location>
</feature>
<organism evidence="2 3">
    <name type="scientific">Sphaerulina musiva (strain SO2202)</name>
    <name type="common">Poplar stem canker fungus</name>
    <name type="synonym">Septoria musiva</name>
    <dbReference type="NCBI Taxonomy" id="692275"/>
    <lineage>
        <taxon>Eukaryota</taxon>
        <taxon>Fungi</taxon>
        <taxon>Dikarya</taxon>
        <taxon>Ascomycota</taxon>
        <taxon>Pezizomycotina</taxon>
        <taxon>Dothideomycetes</taxon>
        <taxon>Dothideomycetidae</taxon>
        <taxon>Mycosphaerellales</taxon>
        <taxon>Mycosphaerellaceae</taxon>
        <taxon>Sphaerulina</taxon>
    </lineage>
</organism>
<dbReference type="Gene3D" id="1.20.5.170">
    <property type="match status" value="1"/>
</dbReference>
<feature type="compositionally biased region" description="Polar residues" evidence="1">
    <location>
        <begin position="153"/>
        <end position="171"/>
    </location>
</feature>
<dbReference type="RefSeq" id="XP_016762132.1">
    <property type="nucleotide sequence ID" value="XM_016909582.1"/>
</dbReference>
<dbReference type="AlphaFoldDB" id="M3C142"/>
<sequence>MDARTQSRARSTTLHAPPPPSTRKRKARSSRSAEEGDSGDDGKKRGRPRVDKHDESAADRRRTQIRMAQRAYRQRKESTLEELRKRVSELTNTVELMNKAFTDHYDRLFLLGLPSRHLQDVRETAEHFENLMKGMRNPCEHSLDDPPAKSQRESTSSIHGSSTEQYQTTMEPRNVPSWIDRSAILEQQQPKPQDPASVGLGYTLYMPEPEEMEDVEQECFAPLDPTSTALTSPSSLELPRQPQQRQSFELFPQEIPEYPSIPASPTPPRTYSFQETTFGRRLHRAALEQGYQLLLNPQRRPATYDRVFRLSLMSRSRDKVLAHMKMMLERGPHESLDQDTPLIHVGGAGTHYPRRRAFGHLSSSPKDSCWHMGIIGPQNLALLENAAKDNIAVDMTVEIAGFEGEWLDPYDVEGYLEEKGILLDPASSFAAVEVLLPPSRHVSDSKTTHSTSPYVAEGGGVVKTPSSNSVQQHRTTPPTAPRPFDREQLFHLHSMGIDASAYDSAANLITTTTTVITSSTGPCSSSTVGVSDPSSLTGTGSWMHFFPQPGGEGGEGTQWTKKTIIIDVAKFLKILIVSGVCLSRTPGYTRRDVDRALALASFDAF</sequence>
<dbReference type="Proteomes" id="UP000016931">
    <property type="component" value="Unassembled WGS sequence"/>
</dbReference>
<feature type="compositionally biased region" description="Basic and acidic residues" evidence="1">
    <location>
        <begin position="40"/>
        <end position="62"/>
    </location>
</feature>
<dbReference type="CDD" id="cd14688">
    <property type="entry name" value="bZIP_YAP"/>
    <property type="match status" value="1"/>
</dbReference>
<protein>
    <recommendedName>
        <fullName evidence="4">BZIP domain-containing protein</fullName>
    </recommendedName>
</protein>
<feature type="region of interest" description="Disordered" evidence="1">
    <location>
        <begin position="441"/>
        <end position="483"/>
    </location>
</feature>
<feature type="compositionally biased region" description="Polar residues" evidence="1">
    <location>
        <begin position="464"/>
        <end position="477"/>
    </location>
</feature>
<evidence type="ECO:0000313" key="3">
    <source>
        <dbReference type="Proteomes" id="UP000016931"/>
    </source>
</evidence>
<feature type="compositionally biased region" description="Basic and acidic residues" evidence="1">
    <location>
        <begin position="138"/>
        <end position="152"/>
    </location>
</feature>
<dbReference type="HOGENOM" id="CLU_013452_0_0_1"/>
<feature type="region of interest" description="Disordered" evidence="1">
    <location>
        <begin position="136"/>
        <end position="173"/>
    </location>
</feature>
<proteinExistence type="predicted"/>
<reference evidence="2 3" key="1">
    <citation type="journal article" date="2012" name="PLoS Pathog.">
        <title>Diverse lifestyles and strategies of plant pathogenesis encoded in the genomes of eighteen Dothideomycetes fungi.</title>
        <authorList>
            <person name="Ohm R.A."/>
            <person name="Feau N."/>
            <person name="Henrissat B."/>
            <person name="Schoch C.L."/>
            <person name="Horwitz B.A."/>
            <person name="Barry K.W."/>
            <person name="Condon B.J."/>
            <person name="Copeland A.C."/>
            <person name="Dhillon B."/>
            <person name="Glaser F."/>
            <person name="Hesse C.N."/>
            <person name="Kosti I."/>
            <person name="LaButti K."/>
            <person name="Lindquist E.A."/>
            <person name="Lucas S."/>
            <person name="Salamov A.A."/>
            <person name="Bradshaw R.E."/>
            <person name="Ciuffetti L."/>
            <person name="Hamelin R.C."/>
            <person name="Kema G.H.J."/>
            <person name="Lawrence C."/>
            <person name="Scott J.A."/>
            <person name="Spatafora J.W."/>
            <person name="Turgeon B.G."/>
            <person name="de Wit P.J.G.M."/>
            <person name="Zhong S."/>
            <person name="Goodwin S.B."/>
            <person name="Grigoriev I.V."/>
        </authorList>
    </citation>
    <scope>NUCLEOTIDE SEQUENCE [LARGE SCALE GENOMIC DNA]</scope>
    <source>
        <strain evidence="2 3">SO2202</strain>
    </source>
</reference>
<keyword evidence="3" id="KW-1185">Reference proteome</keyword>
<dbReference type="OrthoDB" id="3555317at2759"/>